<evidence type="ECO:0000256" key="9">
    <source>
        <dbReference type="ARBA" id="ARBA00023128"/>
    </source>
</evidence>
<proteinExistence type="inferred from homology"/>
<evidence type="ECO:0000256" key="10">
    <source>
        <dbReference type="ARBA" id="ARBA00023136"/>
    </source>
</evidence>
<evidence type="ECO:0000256" key="1">
    <source>
        <dbReference type="ARBA" id="ARBA00004434"/>
    </source>
</evidence>
<dbReference type="AlphaFoldDB" id="A0A8H2VFM7"/>
<evidence type="ECO:0000313" key="13">
    <source>
        <dbReference type="EMBL" id="CAB4254571.1"/>
    </source>
</evidence>
<dbReference type="Pfam" id="PF09731">
    <property type="entry name" value="Mitofilin"/>
    <property type="match status" value="2"/>
</dbReference>
<evidence type="ECO:0000256" key="4">
    <source>
        <dbReference type="ARBA" id="ARBA00022692"/>
    </source>
</evidence>
<keyword evidence="7" id="KW-1133">Transmembrane helix</keyword>
<keyword evidence="9 12" id="KW-0496">Mitochondrion</keyword>
<evidence type="ECO:0000256" key="2">
    <source>
        <dbReference type="ARBA" id="ARBA00010877"/>
    </source>
</evidence>
<reference evidence="13 14" key="1">
    <citation type="submission" date="2020-05" db="EMBL/GenBank/DDBJ databases">
        <authorList>
            <person name="Casaregola S."/>
            <person name="Devillers H."/>
            <person name="Grondin C."/>
        </authorList>
    </citation>
    <scope>NUCLEOTIDE SEQUENCE [LARGE SCALE GENOMIC DNA]</scope>
    <source>
        <strain evidence="13 14">CLIB 1767</strain>
    </source>
</reference>
<comment type="function">
    <text evidence="11">Component of the MICOS complex, a large protein complex of the mitochondrial inner membrane that plays crucial roles in the maintenance of crista junctions, inner membrane architecture, and formation of contact sites to the outer membrane. Plays a role in keeping cristae membranes connected to the inner boundary membrane. Also promotes protein import via the mitochondrial intermembrane space assembly (MIA) pathway.</text>
</comment>
<keyword evidence="6" id="KW-0809">Transit peptide</keyword>
<dbReference type="GO" id="GO:0061617">
    <property type="term" value="C:MICOS complex"/>
    <property type="evidence" value="ECO:0007669"/>
    <property type="project" value="TreeGrafter"/>
</dbReference>
<keyword evidence="10" id="KW-0472">Membrane</keyword>
<comment type="subcellular location">
    <subcellularLocation>
        <location evidence="1 12">Mitochondrion inner membrane</location>
        <topology evidence="1 12">Single-pass membrane protein</topology>
    </subcellularLocation>
</comment>
<keyword evidence="5 12" id="KW-0999">Mitochondrion inner membrane</keyword>
<comment type="caution">
    <text evidence="13">The sequence shown here is derived from an EMBL/GenBank/DDBJ whole genome shotgun (WGS) entry which is preliminary data.</text>
</comment>
<comment type="subunit">
    <text evidence="12">Component of the mitochondrial contact site and cristae organizing system (MICOS) complex.</text>
</comment>
<dbReference type="PANTHER" id="PTHR15415:SF7">
    <property type="entry name" value="MICOS COMPLEX SUBUNIT MIC60"/>
    <property type="match status" value="1"/>
</dbReference>
<gene>
    <name evidence="13" type="ORF">KABA2_04S09306</name>
</gene>
<dbReference type="RefSeq" id="XP_041406415.1">
    <property type="nucleotide sequence ID" value="XM_041550481.1"/>
</dbReference>
<keyword evidence="14" id="KW-1185">Reference proteome</keyword>
<accession>A0A8H2VFM7</accession>
<dbReference type="EMBL" id="CAEFZW010000004">
    <property type="protein sequence ID" value="CAB4254571.1"/>
    <property type="molecule type" value="Genomic_DNA"/>
</dbReference>
<dbReference type="OrthoDB" id="10261039at2759"/>
<organism evidence="13 14">
    <name type="scientific">Maudiozyma barnettii</name>
    <dbReference type="NCBI Taxonomy" id="61262"/>
    <lineage>
        <taxon>Eukaryota</taxon>
        <taxon>Fungi</taxon>
        <taxon>Dikarya</taxon>
        <taxon>Ascomycota</taxon>
        <taxon>Saccharomycotina</taxon>
        <taxon>Saccharomycetes</taxon>
        <taxon>Saccharomycetales</taxon>
        <taxon>Saccharomycetaceae</taxon>
        <taxon>Maudiozyma</taxon>
    </lineage>
</organism>
<name>A0A8H2VFM7_9SACH</name>
<protein>
    <recommendedName>
        <fullName evidence="3 12">MICOS complex subunit MIC60</fullName>
    </recommendedName>
    <alternativeName>
        <fullName evidence="12">Mitofilin</fullName>
    </alternativeName>
</protein>
<keyword evidence="4 12" id="KW-0812">Transmembrane</keyword>
<dbReference type="PANTHER" id="PTHR15415">
    <property type="entry name" value="MITOFILIN"/>
    <property type="match status" value="1"/>
</dbReference>
<evidence type="ECO:0000256" key="11">
    <source>
        <dbReference type="ARBA" id="ARBA00025571"/>
    </source>
</evidence>
<keyword evidence="8" id="KW-0175">Coiled coil</keyword>
<evidence type="ECO:0000256" key="3">
    <source>
        <dbReference type="ARBA" id="ARBA00018116"/>
    </source>
</evidence>
<evidence type="ECO:0000256" key="6">
    <source>
        <dbReference type="ARBA" id="ARBA00022946"/>
    </source>
</evidence>
<evidence type="ECO:0000256" key="7">
    <source>
        <dbReference type="ARBA" id="ARBA00022989"/>
    </source>
</evidence>
<dbReference type="Proteomes" id="UP000644660">
    <property type="component" value="Unassembled WGS sequence"/>
</dbReference>
<dbReference type="GeneID" id="64857570"/>
<comment type="similarity">
    <text evidence="2 12">Belongs to the MICOS complex subunit Mic60 family.</text>
</comment>
<evidence type="ECO:0000313" key="14">
    <source>
        <dbReference type="Proteomes" id="UP000644660"/>
    </source>
</evidence>
<evidence type="ECO:0000256" key="8">
    <source>
        <dbReference type="ARBA" id="ARBA00023054"/>
    </source>
</evidence>
<sequence length="527" mass="59497">MLRSTIIRNAFLKKSYATINTGTTTVVKSHKFRNRFLTISLSLAAIYGTGIILSENDSRYTSVFNDNIPFANSVLESYDDIKNGNIKLSDLSWENIKNKYSSYITGGTLGIPLYRPKKNDLNDAQLLNLSKLDQSKLKDLNPEFNVILNQIRYTVDALNDQQIPLTTTQTAIVTKIFDQLYESVFKFNEGLNQNIKESIVNGSKDRIDEFEKKYLHDTEDKKKELDRKYDEKFDSFKTVLEENVTRLLETSLESNLETLQAKQTNEISLLSITQVQEFNKIIEKKVEQERNGKLANLNALDERIGKLSTTMNKFGDILSKNQVITRLSLMINDIKGRLDSNNSYSIELDNDLSKMKNISKALPKAGCGCKSGKCKCKKCTGSCSTKSTIGGQKLLNVTIDELDTLSKDGPVLSNEQLFNRWNLLESDFKTASLLPPNAGILGHITAKFFSFFLFSKKGISTSSDDLDALFARVQTNLETAKLDDAIEDVVSLNGWPRVLCEQWVKDARRKLEIESLIDVLDAELKVM</sequence>
<evidence type="ECO:0000256" key="5">
    <source>
        <dbReference type="ARBA" id="ARBA00022792"/>
    </source>
</evidence>
<dbReference type="GO" id="GO:0042407">
    <property type="term" value="P:cristae formation"/>
    <property type="evidence" value="ECO:0007669"/>
    <property type="project" value="TreeGrafter"/>
</dbReference>
<dbReference type="InterPro" id="IPR019133">
    <property type="entry name" value="MIC60"/>
</dbReference>
<evidence type="ECO:0000256" key="12">
    <source>
        <dbReference type="RuleBase" id="RU363000"/>
    </source>
</evidence>